<protein>
    <recommendedName>
        <fullName evidence="1">Phosphoribosyltransferase domain-containing protein</fullName>
    </recommendedName>
</protein>
<evidence type="ECO:0000313" key="2">
    <source>
        <dbReference type="EMBL" id="THH01875.1"/>
    </source>
</evidence>
<feature type="domain" description="Phosphoribosyltransferase" evidence="1">
    <location>
        <begin position="2"/>
        <end position="75"/>
    </location>
</feature>
<organism evidence="2 3">
    <name type="scientific">Hermanssonia centrifuga</name>
    <dbReference type="NCBI Taxonomy" id="98765"/>
    <lineage>
        <taxon>Eukaryota</taxon>
        <taxon>Fungi</taxon>
        <taxon>Dikarya</taxon>
        <taxon>Basidiomycota</taxon>
        <taxon>Agaricomycotina</taxon>
        <taxon>Agaricomycetes</taxon>
        <taxon>Polyporales</taxon>
        <taxon>Meruliaceae</taxon>
        <taxon>Hermanssonia</taxon>
    </lineage>
</organism>
<dbReference type="EMBL" id="SGPJ01000015">
    <property type="protein sequence ID" value="THH01875.1"/>
    <property type="molecule type" value="Genomic_DNA"/>
</dbReference>
<dbReference type="InterPro" id="IPR029057">
    <property type="entry name" value="PRTase-like"/>
</dbReference>
<dbReference type="SUPFAM" id="SSF53271">
    <property type="entry name" value="PRTase-like"/>
    <property type="match status" value="1"/>
</dbReference>
<accession>A0A4S4KT84</accession>
<dbReference type="InterPro" id="IPR000836">
    <property type="entry name" value="PRTase_dom"/>
</dbReference>
<evidence type="ECO:0000259" key="1">
    <source>
        <dbReference type="Pfam" id="PF14681"/>
    </source>
</evidence>
<dbReference type="Gene3D" id="3.40.50.2020">
    <property type="match status" value="1"/>
</dbReference>
<sequence>MIYLLDPLIATGGTAVAAMNMILDWGVPASQDGLKHVQTEFPELEIWAGAVDPELTKDGLISPGLGDTGDRLFNTVKS</sequence>
<evidence type="ECO:0000313" key="3">
    <source>
        <dbReference type="Proteomes" id="UP000309038"/>
    </source>
</evidence>
<reference evidence="2 3" key="1">
    <citation type="submission" date="2019-02" db="EMBL/GenBank/DDBJ databases">
        <title>Genome sequencing of the rare red list fungi Phlebia centrifuga.</title>
        <authorList>
            <person name="Buettner E."/>
            <person name="Kellner H."/>
        </authorList>
    </citation>
    <scope>NUCLEOTIDE SEQUENCE [LARGE SCALE GENOMIC DNA]</scope>
    <source>
        <strain evidence="2 3">DSM 108282</strain>
    </source>
</reference>
<dbReference type="Pfam" id="PF14681">
    <property type="entry name" value="UPRTase"/>
    <property type="match status" value="1"/>
</dbReference>
<comment type="caution">
    <text evidence="2">The sequence shown here is derived from an EMBL/GenBank/DDBJ whole genome shotgun (WGS) entry which is preliminary data.</text>
</comment>
<gene>
    <name evidence="2" type="ORF">EW026_g886</name>
</gene>
<dbReference type="CDD" id="cd06223">
    <property type="entry name" value="PRTases_typeI"/>
    <property type="match status" value="1"/>
</dbReference>
<dbReference type="Proteomes" id="UP000309038">
    <property type="component" value="Unassembled WGS sequence"/>
</dbReference>
<keyword evidence="3" id="KW-1185">Reference proteome</keyword>
<proteinExistence type="predicted"/>
<dbReference type="AlphaFoldDB" id="A0A4S4KT84"/>
<name>A0A4S4KT84_9APHY</name>